<feature type="region of interest" description="Disordered" evidence="1">
    <location>
        <begin position="1"/>
        <end position="30"/>
    </location>
</feature>
<dbReference type="KEGG" id="lang:109333858"/>
<sequence length="570" mass="63078">MEGNALVLDISSDAEEEEESKSLLKKEEREGDKVVVEYDWIKHFFHVTDEEIEQGNKVVVVDEVKKKNEEATLSSKCSSIISTKPVNDEDDDCVILDFDPEKSVNSVEQPLSESDELLVVGEKGQIACRDYPHPRHLCGNFPFSSTPHQSHCDMCHCYVCDSLAPCPKWGTGLLTSDHCHATEKSSMWKTLRKNVKLGKNAPFSVSTNYATSHDVRLPQCNILQPHWSANSMLPNQTPSSTSLHTWSTISSPSLIPQNQPFRPALMHTRSSPNSTLWNRVSRPNSTIPVCHTATNLSHSFPRQLLGVRNHAIGKQRGHIGTMNVGLQFRGSHMMSNNVNPSWQCDGYRAATGFSSNNTHRPNYSCGNGAETQAYSQWNHSQNVYGSWVQVNGPPTRCEPHALGHPFWIQGNGAVQSSYVAHINTNQQLNKQHQIGSFQNENNAQGNIIQCGIAKQDSYQQKSQTEHATKPVFSAFDSNWAEITSQSTYQVSATSMNQPSDVKVSGTQFSGSTNLTSLDDIKDWLFGDQDSVPVVASDATALASEVKIPSPALGKIDTGMFLSDFVDSLEW</sequence>
<evidence type="ECO:0000256" key="1">
    <source>
        <dbReference type="SAM" id="MobiDB-lite"/>
    </source>
</evidence>
<dbReference type="OMA" id="APCPKWG"/>
<dbReference type="Gramene" id="OIV92099">
    <property type="protein sequence ID" value="OIV92099"/>
    <property type="gene ID" value="TanjilG_27254"/>
</dbReference>
<organism evidence="2 3">
    <name type="scientific">Lupinus angustifolius</name>
    <name type="common">Narrow-leaved blue lupine</name>
    <dbReference type="NCBI Taxonomy" id="3871"/>
    <lineage>
        <taxon>Eukaryota</taxon>
        <taxon>Viridiplantae</taxon>
        <taxon>Streptophyta</taxon>
        <taxon>Embryophyta</taxon>
        <taxon>Tracheophyta</taxon>
        <taxon>Spermatophyta</taxon>
        <taxon>Magnoliopsida</taxon>
        <taxon>eudicotyledons</taxon>
        <taxon>Gunneridae</taxon>
        <taxon>Pentapetalae</taxon>
        <taxon>rosids</taxon>
        <taxon>fabids</taxon>
        <taxon>Fabales</taxon>
        <taxon>Fabaceae</taxon>
        <taxon>Papilionoideae</taxon>
        <taxon>50 kb inversion clade</taxon>
        <taxon>genistoids sensu lato</taxon>
        <taxon>core genistoids</taxon>
        <taxon>Genisteae</taxon>
        <taxon>Lupinus</taxon>
    </lineage>
</organism>
<feature type="compositionally biased region" description="Basic and acidic residues" evidence="1">
    <location>
        <begin position="20"/>
        <end position="30"/>
    </location>
</feature>
<protein>
    <submittedName>
        <fullName evidence="2">Uncharacterized protein</fullName>
    </submittedName>
</protein>
<dbReference type="PANTHER" id="PTHR33443:SF35">
    <property type="entry name" value="VQ DOMAIN-CONTAINING PROTEIN"/>
    <property type="match status" value="1"/>
</dbReference>
<dbReference type="InterPro" id="IPR053234">
    <property type="entry name" value="RPM1_Interactor"/>
</dbReference>
<reference evidence="2 3" key="1">
    <citation type="journal article" date="2017" name="Plant Biotechnol. J.">
        <title>A comprehensive draft genome sequence for lupin (Lupinus angustifolius), an emerging health food: insights into plant-microbe interactions and legume evolution.</title>
        <authorList>
            <person name="Hane J.K."/>
            <person name="Ming Y."/>
            <person name="Kamphuis L.G."/>
            <person name="Nelson M.N."/>
            <person name="Garg G."/>
            <person name="Atkins C.A."/>
            <person name="Bayer P.E."/>
            <person name="Bravo A."/>
            <person name="Bringans S."/>
            <person name="Cannon S."/>
            <person name="Edwards D."/>
            <person name="Foley R."/>
            <person name="Gao L.L."/>
            <person name="Harrison M.J."/>
            <person name="Huang W."/>
            <person name="Hurgobin B."/>
            <person name="Li S."/>
            <person name="Liu C.W."/>
            <person name="McGrath A."/>
            <person name="Morahan G."/>
            <person name="Murray J."/>
            <person name="Weller J."/>
            <person name="Jian J."/>
            <person name="Singh K.B."/>
        </authorList>
    </citation>
    <scope>NUCLEOTIDE SEQUENCE [LARGE SCALE GENOMIC DNA]</scope>
    <source>
        <strain evidence="3">cv. Tanjil</strain>
        <tissue evidence="2">Whole plant</tissue>
    </source>
</reference>
<gene>
    <name evidence="2" type="ORF">TanjilG_27254</name>
</gene>
<name>A0A1J7FVJ5_LUPAN</name>
<dbReference type="PANTHER" id="PTHR33443">
    <property type="entry name" value="ZGC:112980"/>
    <property type="match status" value="1"/>
</dbReference>
<dbReference type="EMBL" id="CM007379">
    <property type="protein sequence ID" value="OIV92099.1"/>
    <property type="molecule type" value="Genomic_DNA"/>
</dbReference>
<evidence type="ECO:0000313" key="3">
    <source>
        <dbReference type="Proteomes" id="UP000188354"/>
    </source>
</evidence>
<keyword evidence="3" id="KW-1185">Reference proteome</keyword>
<proteinExistence type="predicted"/>
<dbReference type="Proteomes" id="UP000188354">
    <property type="component" value="Chromosome LG19"/>
</dbReference>
<dbReference type="OrthoDB" id="266020at2759"/>
<evidence type="ECO:0000313" key="2">
    <source>
        <dbReference type="EMBL" id="OIV92099.1"/>
    </source>
</evidence>
<accession>A0A1J7FVJ5</accession>
<dbReference type="AlphaFoldDB" id="A0A1J7FVJ5"/>